<protein>
    <submittedName>
        <fullName evidence="1">Uncharacterized protein</fullName>
    </submittedName>
</protein>
<proteinExistence type="predicted"/>
<dbReference type="InterPro" id="IPR029063">
    <property type="entry name" value="SAM-dependent_MTases_sf"/>
</dbReference>
<dbReference type="Gene3D" id="3.40.50.150">
    <property type="entry name" value="Vaccinia Virus protein VP39"/>
    <property type="match status" value="1"/>
</dbReference>
<dbReference type="SUPFAM" id="SSF53335">
    <property type="entry name" value="S-adenosyl-L-methionine-dependent methyltransferases"/>
    <property type="match status" value="1"/>
</dbReference>
<dbReference type="Proteomes" id="UP001438707">
    <property type="component" value="Unassembled WGS sequence"/>
</dbReference>
<gene>
    <name evidence="1" type="ORF">WJX74_006082</name>
</gene>
<reference evidence="1 2" key="1">
    <citation type="journal article" date="2024" name="Nat. Commun.">
        <title>Phylogenomics reveals the evolutionary origins of lichenization in chlorophyte algae.</title>
        <authorList>
            <person name="Puginier C."/>
            <person name="Libourel C."/>
            <person name="Otte J."/>
            <person name="Skaloud P."/>
            <person name="Haon M."/>
            <person name="Grisel S."/>
            <person name="Petersen M."/>
            <person name="Berrin J.G."/>
            <person name="Delaux P.M."/>
            <person name="Dal Grande F."/>
            <person name="Keller J."/>
        </authorList>
    </citation>
    <scope>NUCLEOTIDE SEQUENCE [LARGE SCALE GENOMIC DNA]</scope>
    <source>
        <strain evidence="1 2">SAG 2145</strain>
    </source>
</reference>
<sequence length="404" mass="44225">MKVALLVASAERNSRSPGSSRLPDIKKVFPDFQPCPSPLRWLDTVNNTNGQTLYQERSPVSGAITIEQQEQYRVLRVGGWVNSIVLTEAEGSSNSLTTATTVKNDQLILAYMRVMVAAAFSFLATPLPHSSGGTLDPRQAHYLCLGLGGGALPMFLQHYLGQDDGMQLSAVELDPVVPKAAKQCMGLNQQFGTHKGSTLFIGDAADYVAALASASRIAPMTALRRASAQPHPPEQLQDQLHPCDCIMLDCFDSNAEVPSQFMAPKFISDCRQIVPDGGLLVANMINGAPGCSWRKDFGKIAWQMAAEFGPTFSIGIRDDNQQNVILVAKKVPKAYQAEVADDLSNEDLAVYKHKLQETADYLGRSCSMPYDLASMLHELYRIVPNRAYNNVVYELEINHAQDYA</sequence>
<accession>A0AAW1RLZ9</accession>
<evidence type="ECO:0000313" key="2">
    <source>
        <dbReference type="Proteomes" id="UP001438707"/>
    </source>
</evidence>
<comment type="caution">
    <text evidence="1">The sequence shown here is derived from an EMBL/GenBank/DDBJ whole genome shotgun (WGS) entry which is preliminary data.</text>
</comment>
<dbReference type="EMBL" id="JALJOS010000009">
    <property type="protein sequence ID" value="KAK9834625.1"/>
    <property type="molecule type" value="Genomic_DNA"/>
</dbReference>
<organism evidence="1 2">
    <name type="scientific">Apatococcus lobatus</name>
    <dbReference type="NCBI Taxonomy" id="904363"/>
    <lineage>
        <taxon>Eukaryota</taxon>
        <taxon>Viridiplantae</taxon>
        <taxon>Chlorophyta</taxon>
        <taxon>core chlorophytes</taxon>
        <taxon>Trebouxiophyceae</taxon>
        <taxon>Chlorellales</taxon>
        <taxon>Chlorellaceae</taxon>
        <taxon>Apatococcus</taxon>
    </lineage>
</organism>
<keyword evidence="2" id="KW-1185">Reference proteome</keyword>
<evidence type="ECO:0000313" key="1">
    <source>
        <dbReference type="EMBL" id="KAK9834625.1"/>
    </source>
</evidence>
<name>A0AAW1RLZ9_9CHLO</name>
<dbReference type="AlphaFoldDB" id="A0AAW1RLZ9"/>